<protein>
    <submittedName>
        <fullName evidence="2">Uncharacterized protein</fullName>
    </submittedName>
</protein>
<evidence type="ECO:0000313" key="2">
    <source>
        <dbReference type="EMBL" id="KAK2946219.1"/>
    </source>
</evidence>
<sequence length="102" mass="11275">MLMRQTNSEIVDSDDETTHADHPDSSTSRIHDLIHSVLFHTSNKDFVPSFPTSDESTPFAETSPINDCPNSKGPESRVISPRNSIRVDTIGNDSVQNHPDSN</sequence>
<feature type="region of interest" description="Disordered" evidence="1">
    <location>
        <begin position="45"/>
        <end position="102"/>
    </location>
</feature>
<feature type="compositionally biased region" description="Basic and acidic residues" evidence="1">
    <location>
        <begin position="16"/>
        <end position="28"/>
    </location>
</feature>
<feature type="compositionally biased region" description="Polar residues" evidence="1">
    <location>
        <begin position="50"/>
        <end position="69"/>
    </location>
</feature>
<evidence type="ECO:0000256" key="1">
    <source>
        <dbReference type="SAM" id="MobiDB-lite"/>
    </source>
</evidence>
<dbReference type="EMBL" id="JARBJD010000233">
    <property type="protein sequence ID" value="KAK2946219.1"/>
    <property type="molecule type" value="Genomic_DNA"/>
</dbReference>
<feature type="region of interest" description="Disordered" evidence="1">
    <location>
        <begin position="1"/>
        <end position="28"/>
    </location>
</feature>
<keyword evidence="3" id="KW-1185">Reference proteome</keyword>
<evidence type="ECO:0000313" key="3">
    <source>
        <dbReference type="Proteomes" id="UP001281761"/>
    </source>
</evidence>
<name>A0ABQ9X382_9EUKA</name>
<gene>
    <name evidence="2" type="ORF">BLNAU_18821</name>
</gene>
<organism evidence="2 3">
    <name type="scientific">Blattamonas nauphoetae</name>
    <dbReference type="NCBI Taxonomy" id="2049346"/>
    <lineage>
        <taxon>Eukaryota</taxon>
        <taxon>Metamonada</taxon>
        <taxon>Preaxostyla</taxon>
        <taxon>Oxymonadida</taxon>
        <taxon>Blattamonas</taxon>
    </lineage>
</organism>
<feature type="compositionally biased region" description="Polar residues" evidence="1">
    <location>
        <begin position="91"/>
        <end position="102"/>
    </location>
</feature>
<feature type="compositionally biased region" description="Polar residues" evidence="1">
    <location>
        <begin position="1"/>
        <end position="10"/>
    </location>
</feature>
<proteinExistence type="predicted"/>
<reference evidence="2 3" key="1">
    <citation type="journal article" date="2022" name="bioRxiv">
        <title>Genomics of Preaxostyla Flagellates Illuminates Evolutionary Transitions and the Path Towards Mitochondrial Loss.</title>
        <authorList>
            <person name="Novak L.V.F."/>
            <person name="Treitli S.C."/>
            <person name="Pyrih J."/>
            <person name="Halakuc P."/>
            <person name="Pipaliya S.V."/>
            <person name="Vacek V."/>
            <person name="Brzon O."/>
            <person name="Soukal P."/>
            <person name="Eme L."/>
            <person name="Dacks J.B."/>
            <person name="Karnkowska A."/>
            <person name="Elias M."/>
            <person name="Hampl V."/>
        </authorList>
    </citation>
    <scope>NUCLEOTIDE SEQUENCE [LARGE SCALE GENOMIC DNA]</scope>
    <source>
        <strain evidence="2">NAU3</strain>
        <tissue evidence="2">Gut</tissue>
    </source>
</reference>
<dbReference type="Proteomes" id="UP001281761">
    <property type="component" value="Unassembled WGS sequence"/>
</dbReference>
<accession>A0ABQ9X382</accession>
<comment type="caution">
    <text evidence="2">The sequence shown here is derived from an EMBL/GenBank/DDBJ whole genome shotgun (WGS) entry which is preliminary data.</text>
</comment>